<gene>
    <name evidence="16" type="ORF">ACFQ08_02005</name>
</gene>
<evidence type="ECO:0000256" key="5">
    <source>
        <dbReference type="ARBA" id="ARBA00016406"/>
    </source>
</evidence>
<comment type="cofactor">
    <cofactor evidence="1">
        <name>FAD</name>
        <dbReference type="ChEBI" id="CHEBI:57692"/>
    </cofactor>
</comment>
<proteinExistence type="inferred from homology"/>
<evidence type="ECO:0000256" key="10">
    <source>
        <dbReference type="ARBA" id="ARBA00023033"/>
    </source>
</evidence>
<comment type="caution">
    <text evidence="16">The sequence shown here is derived from an EMBL/GenBank/DDBJ whole genome shotgun (WGS) entry which is preliminary data.</text>
</comment>
<keyword evidence="9" id="KW-0560">Oxidoreductase</keyword>
<dbReference type="EMBL" id="JBHTHX010000027">
    <property type="protein sequence ID" value="MFD0883333.1"/>
    <property type="molecule type" value="Genomic_DNA"/>
</dbReference>
<reference evidence="17" key="1">
    <citation type="journal article" date="2019" name="Int. J. Syst. Evol. Microbiol.">
        <title>The Global Catalogue of Microorganisms (GCM) 10K type strain sequencing project: providing services to taxonomists for standard genome sequencing and annotation.</title>
        <authorList>
            <consortium name="The Broad Institute Genomics Platform"/>
            <consortium name="The Broad Institute Genome Sequencing Center for Infectious Disease"/>
            <person name="Wu L."/>
            <person name="Ma J."/>
        </authorList>
    </citation>
    <scope>NUCLEOTIDE SEQUENCE [LARGE SCALE GENOMIC DNA]</scope>
    <source>
        <strain evidence="17">CCUG 62974</strain>
    </source>
</reference>
<dbReference type="Gene3D" id="3.50.50.60">
    <property type="entry name" value="FAD/NAD(P)-binding domain"/>
    <property type="match status" value="1"/>
</dbReference>
<evidence type="ECO:0000256" key="13">
    <source>
        <dbReference type="ARBA" id="ARBA00032493"/>
    </source>
</evidence>
<sequence length="429" mass="48115">MTGVEVAAIGLGPSNLSLAALAEPLGTLDLQCLESRRSFEWHPGLMLPGAQLQVSYLKDLVSLVDPTNRFSFLNYLVHHNRQYRFLIAHRDTPSRQEFELYYRWVADQLPGIRWGHQVERIEVRDQGFDIHCANGNSTRSRTLVLGTGHSPLIPEFAQPVRGPDVLHSSEFLSVRPRTAGKEVLVVGAGQSGAEVVNHLLSGENELPASVTWLSSRIGVMPLDDSPFTNEWFTPGYIDYFYRLPAARREELLRQQRMASDGASEWLIRDIYRQLYRLDLSDDKRMTYRLLPCRRMTGLTRTNDQRYRATFDNEDTGAQESCQAHVVILCTGYRSALPDYAEGLRPYLAATDGGFEIQPDYSLAWDGPPGLRVYLQNGARHTHGIADPNLSLAAWRSARILNSICGNDVYDLDASQSTVSWSGDSTGVLT</sequence>
<evidence type="ECO:0000256" key="8">
    <source>
        <dbReference type="ARBA" id="ARBA00022857"/>
    </source>
</evidence>
<evidence type="ECO:0000256" key="4">
    <source>
        <dbReference type="ARBA" id="ARBA00013076"/>
    </source>
</evidence>
<evidence type="ECO:0000256" key="14">
    <source>
        <dbReference type="ARBA" id="ARBA00032738"/>
    </source>
</evidence>
<evidence type="ECO:0000256" key="2">
    <source>
        <dbReference type="ARBA" id="ARBA00004924"/>
    </source>
</evidence>
<dbReference type="PANTHER" id="PTHR42802">
    <property type="entry name" value="MONOOXYGENASE"/>
    <property type="match status" value="1"/>
</dbReference>
<comment type="pathway">
    <text evidence="2">Siderophore biosynthesis.</text>
</comment>
<accession>A0ABW3DHZ8</accession>
<name>A0ABW3DHZ8_9ACTN</name>
<evidence type="ECO:0000256" key="12">
    <source>
        <dbReference type="ARBA" id="ARBA00031158"/>
    </source>
</evidence>
<dbReference type="SUPFAM" id="SSF51905">
    <property type="entry name" value="FAD/NAD(P)-binding domain"/>
    <property type="match status" value="1"/>
</dbReference>
<dbReference type="Pfam" id="PF13434">
    <property type="entry name" value="Lys_Orn_oxgnase"/>
    <property type="match status" value="1"/>
</dbReference>
<evidence type="ECO:0000256" key="1">
    <source>
        <dbReference type="ARBA" id="ARBA00001974"/>
    </source>
</evidence>
<keyword evidence="8" id="KW-0521">NADP</keyword>
<dbReference type="InterPro" id="IPR036188">
    <property type="entry name" value="FAD/NAD-bd_sf"/>
</dbReference>
<keyword evidence="6" id="KW-0285">Flavoprotein</keyword>
<evidence type="ECO:0000256" key="3">
    <source>
        <dbReference type="ARBA" id="ARBA00007588"/>
    </source>
</evidence>
<comment type="similarity">
    <text evidence="3">Belongs to the lysine N(6)-hydroxylase/L-ornithine N(5)-oxygenase family.</text>
</comment>
<keyword evidence="7" id="KW-0274">FAD</keyword>
<dbReference type="InterPro" id="IPR025700">
    <property type="entry name" value="Lys/Orn_oxygenase"/>
</dbReference>
<dbReference type="EC" id="1.14.13.59" evidence="4"/>
<evidence type="ECO:0000256" key="11">
    <source>
        <dbReference type="ARBA" id="ARBA00029939"/>
    </source>
</evidence>
<dbReference type="Proteomes" id="UP001597024">
    <property type="component" value="Unassembled WGS sequence"/>
</dbReference>
<protein>
    <recommendedName>
        <fullName evidence="5">L-lysine N6-monooxygenase MbtG</fullName>
        <ecNumber evidence="4">1.14.13.59</ecNumber>
    </recommendedName>
    <alternativeName>
        <fullName evidence="14">Lysine 6-N-hydroxylase</fullName>
    </alternativeName>
    <alternativeName>
        <fullName evidence="13">Lysine N6-hydroxylase</fullName>
    </alternativeName>
    <alternativeName>
        <fullName evidence="11">Lysine-N-oxygenase</fullName>
    </alternativeName>
    <alternativeName>
        <fullName evidence="12">Mycobactin synthase protein G</fullName>
    </alternativeName>
</protein>
<keyword evidence="17" id="KW-1185">Reference proteome</keyword>
<organism evidence="16 17">
    <name type="scientific">Streptosporangium algeriense</name>
    <dbReference type="NCBI Taxonomy" id="1682748"/>
    <lineage>
        <taxon>Bacteria</taxon>
        <taxon>Bacillati</taxon>
        <taxon>Actinomycetota</taxon>
        <taxon>Actinomycetes</taxon>
        <taxon>Streptosporangiales</taxon>
        <taxon>Streptosporangiaceae</taxon>
        <taxon>Streptosporangium</taxon>
    </lineage>
</organism>
<evidence type="ECO:0000256" key="6">
    <source>
        <dbReference type="ARBA" id="ARBA00022630"/>
    </source>
</evidence>
<evidence type="ECO:0000313" key="17">
    <source>
        <dbReference type="Proteomes" id="UP001597024"/>
    </source>
</evidence>
<dbReference type="PRINTS" id="PR00368">
    <property type="entry name" value="FADPNR"/>
</dbReference>
<evidence type="ECO:0000256" key="7">
    <source>
        <dbReference type="ARBA" id="ARBA00022827"/>
    </source>
</evidence>
<keyword evidence="10" id="KW-0503">Monooxygenase</keyword>
<comment type="catalytic activity">
    <reaction evidence="15">
        <text>L-lysine + NADPH + O2 = N(6)-hydroxy-L-lysine + NADP(+) + H2O</text>
        <dbReference type="Rhea" id="RHEA:23228"/>
        <dbReference type="ChEBI" id="CHEBI:15377"/>
        <dbReference type="ChEBI" id="CHEBI:15379"/>
        <dbReference type="ChEBI" id="CHEBI:32551"/>
        <dbReference type="ChEBI" id="CHEBI:57783"/>
        <dbReference type="ChEBI" id="CHEBI:57820"/>
        <dbReference type="ChEBI" id="CHEBI:58349"/>
        <dbReference type="EC" id="1.14.13.59"/>
    </reaction>
</comment>
<evidence type="ECO:0000313" key="16">
    <source>
        <dbReference type="EMBL" id="MFD0883333.1"/>
    </source>
</evidence>
<evidence type="ECO:0000256" key="9">
    <source>
        <dbReference type="ARBA" id="ARBA00023002"/>
    </source>
</evidence>
<evidence type="ECO:0000256" key="15">
    <source>
        <dbReference type="ARBA" id="ARBA00048407"/>
    </source>
</evidence>
<dbReference type="PANTHER" id="PTHR42802:SF1">
    <property type="entry name" value="L-ORNITHINE N(5)-MONOOXYGENASE"/>
    <property type="match status" value="1"/>
</dbReference>